<evidence type="ECO:0000313" key="2">
    <source>
        <dbReference type="Proteomes" id="UP000824065"/>
    </source>
</evidence>
<proteinExistence type="predicted"/>
<organism evidence="1 2">
    <name type="scientific">Candidatus Faecalibacterium gallistercoris</name>
    <dbReference type="NCBI Taxonomy" id="2838579"/>
    <lineage>
        <taxon>Bacteria</taxon>
        <taxon>Bacillati</taxon>
        <taxon>Bacillota</taxon>
        <taxon>Clostridia</taxon>
        <taxon>Eubacteriales</taxon>
        <taxon>Oscillospiraceae</taxon>
        <taxon>Faecalibacterium</taxon>
    </lineage>
</organism>
<reference evidence="1" key="1">
    <citation type="journal article" date="2021" name="PeerJ">
        <title>Extensive microbial diversity within the chicken gut microbiome revealed by metagenomics and culture.</title>
        <authorList>
            <person name="Gilroy R."/>
            <person name="Ravi A."/>
            <person name="Getino M."/>
            <person name="Pursley I."/>
            <person name="Horton D.L."/>
            <person name="Alikhan N.F."/>
            <person name="Baker D."/>
            <person name="Gharbi K."/>
            <person name="Hall N."/>
            <person name="Watson M."/>
            <person name="Adriaenssens E.M."/>
            <person name="Foster-Nyarko E."/>
            <person name="Jarju S."/>
            <person name="Secka A."/>
            <person name="Antonio M."/>
            <person name="Oren A."/>
            <person name="Chaudhuri R.R."/>
            <person name="La Ragione R."/>
            <person name="Hildebrand F."/>
            <person name="Pallen M.J."/>
        </authorList>
    </citation>
    <scope>NUCLEOTIDE SEQUENCE</scope>
    <source>
        <strain evidence="1">ChiBcec16-3735</strain>
    </source>
</reference>
<keyword evidence="1" id="KW-0418">Kinase</keyword>
<reference evidence="1" key="2">
    <citation type="submission" date="2021-04" db="EMBL/GenBank/DDBJ databases">
        <authorList>
            <person name="Gilroy R."/>
        </authorList>
    </citation>
    <scope>NUCLEOTIDE SEQUENCE</scope>
    <source>
        <strain evidence="1">ChiBcec16-3735</strain>
    </source>
</reference>
<comment type="caution">
    <text evidence="1">The sequence shown here is derived from an EMBL/GenBank/DDBJ whole genome shotgun (WGS) entry which is preliminary data.</text>
</comment>
<accession>A0A9D2FIE0</accession>
<dbReference type="Gene3D" id="3.40.50.300">
    <property type="entry name" value="P-loop containing nucleotide triphosphate hydrolases"/>
    <property type="match status" value="1"/>
</dbReference>
<keyword evidence="1" id="KW-0808">Transferase</keyword>
<gene>
    <name evidence="1" type="ORF">H9725_11000</name>
</gene>
<dbReference type="Proteomes" id="UP000824065">
    <property type="component" value="Unassembled WGS sequence"/>
</dbReference>
<dbReference type="GO" id="GO:0016301">
    <property type="term" value="F:kinase activity"/>
    <property type="evidence" value="ECO:0007669"/>
    <property type="project" value="UniProtKB-KW"/>
</dbReference>
<dbReference type="AlphaFoldDB" id="A0A9D2FIE0"/>
<name>A0A9D2FIE0_9FIRM</name>
<protein>
    <submittedName>
        <fullName evidence="1">Uridine kinase</fullName>
    </submittedName>
</protein>
<dbReference type="EMBL" id="DXBJ01000081">
    <property type="protein sequence ID" value="HIZ59073.1"/>
    <property type="molecule type" value="Genomic_DNA"/>
</dbReference>
<sequence length="196" mass="22301">MEYNAQEIILPDGFEALVRRVEELLARQGRVLAAIDGRCGSGKSTLAALLAARWDCTLVHADDFFLRPEQRTPQRLTQPGGNFDRERFEAEVLAPLREGRDALYRPYDCHAGRLKEPVAAPCRPVVLAEGSYTCHPDLWPCYDLHVFVTAPLEVRLARLARRPGVDLEAFRTRWIPLEEAYFASQRLPERCDLVLE</sequence>
<dbReference type="InterPro" id="IPR027417">
    <property type="entry name" value="P-loop_NTPase"/>
</dbReference>
<evidence type="ECO:0000313" key="1">
    <source>
        <dbReference type="EMBL" id="HIZ59073.1"/>
    </source>
</evidence>
<dbReference type="SUPFAM" id="SSF52540">
    <property type="entry name" value="P-loop containing nucleoside triphosphate hydrolases"/>
    <property type="match status" value="1"/>
</dbReference>